<dbReference type="InParanoid" id="A0A1Y2DYS3"/>
<accession>A0A1Y2DYS3</accession>
<evidence type="ECO:0000313" key="3">
    <source>
        <dbReference type="Proteomes" id="UP000193689"/>
    </source>
</evidence>
<dbReference type="Pfam" id="PF20150">
    <property type="entry name" value="2EXR"/>
    <property type="match status" value="1"/>
</dbReference>
<name>A0A1Y2DYS3_9PEZI</name>
<proteinExistence type="predicted"/>
<feature type="domain" description="2EXR" evidence="1">
    <location>
        <begin position="35"/>
        <end position="148"/>
    </location>
</feature>
<dbReference type="PANTHER" id="PTHR35910">
    <property type="entry name" value="2EXR DOMAIN-CONTAINING PROTEIN"/>
    <property type="match status" value="1"/>
</dbReference>
<dbReference type="Proteomes" id="UP000193689">
    <property type="component" value="Unassembled WGS sequence"/>
</dbReference>
<dbReference type="EMBL" id="MCFJ01000007">
    <property type="protein sequence ID" value="ORY64421.1"/>
    <property type="molecule type" value="Genomic_DNA"/>
</dbReference>
<dbReference type="GeneID" id="63778331"/>
<evidence type="ECO:0000313" key="2">
    <source>
        <dbReference type="EMBL" id="ORY64421.1"/>
    </source>
</evidence>
<gene>
    <name evidence="2" type="ORF">BCR38DRAFT_458106</name>
</gene>
<dbReference type="RefSeq" id="XP_040715835.1">
    <property type="nucleotide sequence ID" value="XM_040862119.1"/>
</dbReference>
<dbReference type="PANTHER" id="PTHR35910:SF6">
    <property type="entry name" value="2EXR DOMAIN-CONTAINING PROTEIN"/>
    <property type="match status" value="1"/>
</dbReference>
<evidence type="ECO:0000259" key="1">
    <source>
        <dbReference type="Pfam" id="PF20150"/>
    </source>
</evidence>
<sequence length="299" mass="34083">MDSPPFKPRFWIKFQVYSDGLDTQQAQDLATLSTFSQFPNLPPELRLKVWEYLLRPRIILASCLEGEVDSEQLSELAARPSRPFVPVLLHISHETRALALAHYELAFSWKVPHVLSSLDLGPGIGQQQYQPPTWSEPHVYFNFKQDAIFLMGELEPYDSYGFNSPMSYFLRKEDTQRVRHVAVAFRALRYGETGSQQIFGALFHVVDRFTHPVGGRVLVCVTEGDEMTNALMGGESPLENVAQQIWKDWYRGSIVTSSLAGMEFKTIWEVELERYIAEEAELPAPQAQQVVSELSNELN</sequence>
<comment type="caution">
    <text evidence="2">The sequence shown here is derived from an EMBL/GenBank/DDBJ whole genome shotgun (WGS) entry which is preliminary data.</text>
</comment>
<reference evidence="2 3" key="1">
    <citation type="submission" date="2016-07" db="EMBL/GenBank/DDBJ databases">
        <title>Pervasive Adenine N6-methylation of Active Genes in Fungi.</title>
        <authorList>
            <consortium name="DOE Joint Genome Institute"/>
            <person name="Mondo S.J."/>
            <person name="Dannebaum R.O."/>
            <person name="Kuo R.C."/>
            <person name="Labutti K."/>
            <person name="Haridas S."/>
            <person name="Kuo A."/>
            <person name="Salamov A."/>
            <person name="Ahrendt S.R."/>
            <person name="Lipzen A."/>
            <person name="Sullivan W."/>
            <person name="Andreopoulos W.B."/>
            <person name="Clum A."/>
            <person name="Lindquist E."/>
            <person name="Daum C."/>
            <person name="Ramamoorthy G.K."/>
            <person name="Gryganskyi A."/>
            <person name="Culley D."/>
            <person name="Magnuson J.K."/>
            <person name="James T.Y."/>
            <person name="O'Malley M.A."/>
            <person name="Stajich J.E."/>
            <person name="Spatafora J.W."/>
            <person name="Visel A."/>
            <person name="Grigoriev I.V."/>
        </authorList>
    </citation>
    <scope>NUCLEOTIDE SEQUENCE [LARGE SCALE GENOMIC DNA]</scope>
    <source>
        <strain evidence="2 3">CBS 129021</strain>
    </source>
</reference>
<dbReference type="AlphaFoldDB" id="A0A1Y2DYS3"/>
<dbReference type="InterPro" id="IPR045518">
    <property type="entry name" value="2EXR"/>
</dbReference>
<protein>
    <recommendedName>
        <fullName evidence="1">2EXR domain-containing protein</fullName>
    </recommendedName>
</protein>
<keyword evidence="3" id="KW-1185">Reference proteome</keyword>
<dbReference type="OrthoDB" id="3540486at2759"/>
<organism evidence="2 3">
    <name type="scientific">Pseudomassariella vexata</name>
    <dbReference type="NCBI Taxonomy" id="1141098"/>
    <lineage>
        <taxon>Eukaryota</taxon>
        <taxon>Fungi</taxon>
        <taxon>Dikarya</taxon>
        <taxon>Ascomycota</taxon>
        <taxon>Pezizomycotina</taxon>
        <taxon>Sordariomycetes</taxon>
        <taxon>Xylariomycetidae</taxon>
        <taxon>Amphisphaeriales</taxon>
        <taxon>Pseudomassariaceae</taxon>
        <taxon>Pseudomassariella</taxon>
    </lineage>
</organism>